<dbReference type="InterPro" id="IPR001647">
    <property type="entry name" value="HTH_TetR"/>
</dbReference>
<organism evidence="4 5">
    <name type="scientific">Rhodococcus triatomae</name>
    <dbReference type="NCBI Taxonomy" id="300028"/>
    <lineage>
        <taxon>Bacteria</taxon>
        <taxon>Bacillati</taxon>
        <taxon>Actinomycetota</taxon>
        <taxon>Actinomycetes</taxon>
        <taxon>Mycobacteriales</taxon>
        <taxon>Nocardiaceae</taxon>
        <taxon>Rhodococcus</taxon>
    </lineage>
</organism>
<dbReference type="AlphaFoldDB" id="A0A1G8GPP0"/>
<keyword evidence="3" id="KW-0804">Transcription</keyword>
<reference evidence="4 5" key="1">
    <citation type="submission" date="2016-10" db="EMBL/GenBank/DDBJ databases">
        <authorList>
            <person name="de Groot N.N."/>
        </authorList>
    </citation>
    <scope>NUCLEOTIDE SEQUENCE [LARGE SCALE GENOMIC DNA]</scope>
    <source>
        <strain evidence="4 5">DSM 44892</strain>
    </source>
</reference>
<dbReference type="PROSITE" id="PS50977">
    <property type="entry name" value="HTH_TETR_2"/>
    <property type="match status" value="1"/>
</dbReference>
<evidence type="ECO:0000256" key="1">
    <source>
        <dbReference type="ARBA" id="ARBA00023015"/>
    </source>
</evidence>
<accession>A0A1G8GPP0</accession>
<keyword evidence="2 4" id="KW-0238">DNA-binding</keyword>
<dbReference type="InterPro" id="IPR036271">
    <property type="entry name" value="Tet_transcr_reg_TetR-rel_C_sf"/>
</dbReference>
<dbReference type="PANTHER" id="PTHR47506">
    <property type="entry name" value="TRANSCRIPTIONAL REGULATORY PROTEIN"/>
    <property type="match status" value="1"/>
</dbReference>
<dbReference type="RefSeq" id="WP_072737118.1">
    <property type="nucleotide sequence ID" value="NZ_CP048813.1"/>
</dbReference>
<evidence type="ECO:0000313" key="4">
    <source>
        <dbReference type="EMBL" id="SDH96408.1"/>
    </source>
</evidence>
<dbReference type="SUPFAM" id="SSF48498">
    <property type="entry name" value="Tetracyclin repressor-like, C-terminal domain"/>
    <property type="match status" value="1"/>
</dbReference>
<dbReference type="Proteomes" id="UP000183263">
    <property type="component" value="Unassembled WGS sequence"/>
</dbReference>
<keyword evidence="1" id="KW-0805">Transcription regulation</keyword>
<proteinExistence type="predicted"/>
<dbReference type="OrthoDB" id="4567939at2"/>
<dbReference type="InterPro" id="IPR009057">
    <property type="entry name" value="Homeodomain-like_sf"/>
</dbReference>
<gene>
    <name evidence="4" type="ORF">SAMN05444695_104167</name>
</gene>
<sequence>MHDTRARILAASSALFRRAGYTGTGLKQVAVESGAPFGSIYHFFPGGKQELGEEVIRTSGSAYQDLVLGILRSTDGLPESIEVAFRSAGRTLAASGFADACPIATVAMEVASTNEPLREAAAEVFDGWLTACAAYIREYGIDDAGARHLALTLVTGLEGAFVLARTLRSTEPLDAAGATAAGLARTLLEK</sequence>
<dbReference type="GO" id="GO:0003677">
    <property type="term" value="F:DNA binding"/>
    <property type="evidence" value="ECO:0007669"/>
    <property type="project" value="UniProtKB-UniRule"/>
</dbReference>
<evidence type="ECO:0000313" key="5">
    <source>
        <dbReference type="Proteomes" id="UP000183263"/>
    </source>
</evidence>
<evidence type="ECO:0000256" key="3">
    <source>
        <dbReference type="ARBA" id="ARBA00023163"/>
    </source>
</evidence>
<dbReference type="InterPro" id="IPR054156">
    <property type="entry name" value="YxaF_TetR_C"/>
</dbReference>
<dbReference type="EMBL" id="FNDN01000004">
    <property type="protein sequence ID" value="SDH96408.1"/>
    <property type="molecule type" value="Genomic_DNA"/>
</dbReference>
<protein>
    <submittedName>
        <fullName evidence="4">DNA-binding transcriptional regulator, AcrR family</fullName>
    </submittedName>
</protein>
<dbReference type="PANTHER" id="PTHR47506:SF3">
    <property type="entry name" value="HTH-TYPE TRANSCRIPTIONAL REGULATOR LMRA"/>
    <property type="match status" value="1"/>
</dbReference>
<name>A0A1G8GPP0_9NOCA</name>
<dbReference type="Gene3D" id="1.10.357.10">
    <property type="entry name" value="Tetracycline Repressor, domain 2"/>
    <property type="match status" value="1"/>
</dbReference>
<dbReference type="Pfam" id="PF00440">
    <property type="entry name" value="TetR_N"/>
    <property type="match status" value="1"/>
</dbReference>
<dbReference type="Pfam" id="PF21993">
    <property type="entry name" value="TetR_C_13_2"/>
    <property type="match status" value="1"/>
</dbReference>
<evidence type="ECO:0000256" key="2">
    <source>
        <dbReference type="ARBA" id="ARBA00023125"/>
    </source>
</evidence>
<keyword evidence="5" id="KW-1185">Reference proteome</keyword>
<dbReference type="SUPFAM" id="SSF46689">
    <property type="entry name" value="Homeodomain-like"/>
    <property type="match status" value="1"/>
</dbReference>